<evidence type="ECO:0000313" key="2">
    <source>
        <dbReference type="Proteomes" id="UP000675554"/>
    </source>
</evidence>
<dbReference type="Pfam" id="PF14433">
    <property type="entry name" value="SUKH-3"/>
    <property type="match status" value="1"/>
</dbReference>
<dbReference type="Proteomes" id="UP000675554">
    <property type="component" value="Unassembled WGS sequence"/>
</dbReference>
<comment type="caution">
    <text evidence="1">The sequence shown here is derived from an EMBL/GenBank/DDBJ whole genome shotgun (WGS) entry which is preliminary data.</text>
</comment>
<dbReference type="AlphaFoldDB" id="A0A8T4IZJ3"/>
<name>A0A8T4IZJ3_9ACTN</name>
<sequence>MPHERTSATRFSVAVDDALRAAGWQPGRWDIRQAEQWADTLRGHTSAGGHTHAVFPAAVEVWAEFGNLHIAPTGPGRHIAPSSVRIDPMPGLYAARTLSDLGRALDTEICPLGTEGDSHTLLTIDTTGRVYGLDHTGDWYLGDDFDTALAALMTGTHPQRLTPRAADRQE</sequence>
<dbReference type="InterPro" id="IPR025850">
    <property type="entry name" value="SUKH-3"/>
</dbReference>
<protein>
    <submittedName>
        <fullName evidence="1">SUKH-3 domain-containing protein</fullName>
    </submittedName>
</protein>
<dbReference type="EMBL" id="JAGSMN010000853">
    <property type="protein sequence ID" value="MBR7677185.1"/>
    <property type="molecule type" value="Genomic_DNA"/>
</dbReference>
<keyword evidence="2" id="KW-1185">Reference proteome</keyword>
<reference evidence="1" key="1">
    <citation type="submission" date="2021-04" db="EMBL/GenBank/DDBJ databases">
        <title>Sequencing of actinobacteria type strains.</title>
        <authorList>
            <person name="Nguyen G.-S."/>
            <person name="Wentzel A."/>
        </authorList>
    </citation>
    <scope>NUCLEOTIDE SEQUENCE</scope>
    <source>
        <strain evidence="1">DSM 42095</strain>
    </source>
</reference>
<evidence type="ECO:0000313" key="1">
    <source>
        <dbReference type="EMBL" id="MBR7677185.1"/>
    </source>
</evidence>
<accession>A0A8T4IZJ3</accession>
<gene>
    <name evidence="1" type="ORF">KDA82_30150</name>
</gene>
<proteinExistence type="predicted"/>
<organism evidence="1 2">
    <name type="scientific">Streptomyces daliensis</name>
    <dbReference type="NCBI Taxonomy" id="299421"/>
    <lineage>
        <taxon>Bacteria</taxon>
        <taxon>Bacillati</taxon>
        <taxon>Actinomycetota</taxon>
        <taxon>Actinomycetes</taxon>
        <taxon>Kitasatosporales</taxon>
        <taxon>Streptomycetaceae</taxon>
        <taxon>Streptomyces</taxon>
    </lineage>
</organism>